<evidence type="ECO:0000313" key="1">
    <source>
        <dbReference type="EMBL" id="KAK3315230.1"/>
    </source>
</evidence>
<sequence length="175" mass="20091">MRITRSSPSKYMIKMEMIPFVSGFCRSGHLRCSRYHLSFTRSLLRDTSKHERASWQVLSILLFTCTIILPRVERVRVDSFYNVGCRMSLGQPLKPMGDVLVPWHVLGSTKTGVMLRQSPAPRLSLLWNRQTRKRDRSIDGKSRSATGLSIEFGHLGIKSTRPRKGWVEAVNLKLF</sequence>
<reference evidence="1" key="1">
    <citation type="journal article" date="2023" name="Mol. Phylogenet. Evol.">
        <title>Genome-scale phylogeny and comparative genomics of the fungal order Sordariales.</title>
        <authorList>
            <person name="Hensen N."/>
            <person name="Bonometti L."/>
            <person name="Westerberg I."/>
            <person name="Brannstrom I.O."/>
            <person name="Guillou S."/>
            <person name="Cros-Aarteil S."/>
            <person name="Calhoun S."/>
            <person name="Haridas S."/>
            <person name="Kuo A."/>
            <person name="Mondo S."/>
            <person name="Pangilinan J."/>
            <person name="Riley R."/>
            <person name="LaButti K."/>
            <person name="Andreopoulos B."/>
            <person name="Lipzen A."/>
            <person name="Chen C."/>
            <person name="Yan M."/>
            <person name="Daum C."/>
            <person name="Ng V."/>
            <person name="Clum A."/>
            <person name="Steindorff A."/>
            <person name="Ohm R.A."/>
            <person name="Martin F."/>
            <person name="Silar P."/>
            <person name="Natvig D.O."/>
            <person name="Lalanne C."/>
            <person name="Gautier V."/>
            <person name="Ament-Velasquez S.L."/>
            <person name="Kruys A."/>
            <person name="Hutchinson M.I."/>
            <person name="Powell A.J."/>
            <person name="Barry K."/>
            <person name="Miller A.N."/>
            <person name="Grigoriev I.V."/>
            <person name="Debuchy R."/>
            <person name="Gladieux P."/>
            <person name="Hiltunen Thoren M."/>
            <person name="Johannesson H."/>
        </authorList>
    </citation>
    <scope>NUCLEOTIDE SEQUENCE</scope>
    <source>
        <strain evidence="1">CBS 118394</strain>
    </source>
</reference>
<evidence type="ECO:0000313" key="2">
    <source>
        <dbReference type="Proteomes" id="UP001283341"/>
    </source>
</evidence>
<name>A0AAE0M173_9PEZI</name>
<proteinExistence type="predicted"/>
<keyword evidence="2" id="KW-1185">Reference proteome</keyword>
<organism evidence="1 2">
    <name type="scientific">Apodospora peruviana</name>
    <dbReference type="NCBI Taxonomy" id="516989"/>
    <lineage>
        <taxon>Eukaryota</taxon>
        <taxon>Fungi</taxon>
        <taxon>Dikarya</taxon>
        <taxon>Ascomycota</taxon>
        <taxon>Pezizomycotina</taxon>
        <taxon>Sordariomycetes</taxon>
        <taxon>Sordariomycetidae</taxon>
        <taxon>Sordariales</taxon>
        <taxon>Lasiosphaeriaceae</taxon>
        <taxon>Apodospora</taxon>
    </lineage>
</organism>
<reference evidence="1" key="2">
    <citation type="submission" date="2023-06" db="EMBL/GenBank/DDBJ databases">
        <authorList>
            <consortium name="Lawrence Berkeley National Laboratory"/>
            <person name="Haridas S."/>
            <person name="Hensen N."/>
            <person name="Bonometti L."/>
            <person name="Westerberg I."/>
            <person name="Brannstrom I.O."/>
            <person name="Guillou S."/>
            <person name="Cros-Aarteil S."/>
            <person name="Calhoun S."/>
            <person name="Kuo A."/>
            <person name="Mondo S."/>
            <person name="Pangilinan J."/>
            <person name="Riley R."/>
            <person name="Labutti K."/>
            <person name="Andreopoulos B."/>
            <person name="Lipzen A."/>
            <person name="Chen C."/>
            <person name="Yanf M."/>
            <person name="Daum C."/>
            <person name="Ng V."/>
            <person name="Clum A."/>
            <person name="Steindorff A."/>
            <person name="Ohm R."/>
            <person name="Martin F."/>
            <person name="Silar P."/>
            <person name="Natvig D."/>
            <person name="Lalanne C."/>
            <person name="Gautier V."/>
            <person name="Ament-Velasquez S.L."/>
            <person name="Kruys A."/>
            <person name="Hutchinson M.I."/>
            <person name="Powell A.J."/>
            <person name="Barry K."/>
            <person name="Miller A.N."/>
            <person name="Grigoriev I.V."/>
            <person name="Debuchy R."/>
            <person name="Gladieux P."/>
            <person name="Thoren M.H."/>
            <person name="Johannesson H."/>
        </authorList>
    </citation>
    <scope>NUCLEOTIDE SEQUENCE</scope>
    <source>
        <strain evidence="1">CBS 118394</strain>
    </source>
</reference>
<dbReference type="Proteomes" id="UP001283341">
    <property type="component" value="Unassembled WGS sequence"/>
</dbReference>
<gene>
    <name evidence="1" type="ORF">B0H66DRAFT_337382</name>
</gene>
<dbReference type="EMBL" id="JAUEDM010000006">
    <property type="protein sequence ID" value="KAK3315230.1"/>
    <property type="molecule type" value="Genomic_DNA"/>
</dbReference>
<comment type="caution">
    <text evidence="1">The sequence shown here is derived from an EMBL/GenBank/DDBJ whole genome shotgun (WGS) entry which is preliminary data.</text>
</comment>
<dbReference type="AlphaFoldDB" id="A0AAE0M173"/>
<protein>
    <submittedName>
        <fullName evidence="1">Uncharacterized protein</fullName>
    </submittedName>
</protein>
<accession>A0AAE0M173</accession>